<reference evidence="2" key="2">
    <citation type="submission" date="2020-02" db="EMBL/GenBank/DDBJ databases">
        <title>Esox lucius (northern pike) genome, fEsoLuc1, primary haplotype.</title>
        <authorList>
            <person name="Myers G."/>
            <person name="Karagic N."/>
            <person name="Meyer A."/>
            <person name="Pippel M."/>
            <person name="Reichard M."/>
            <person name="Winkler S."/>
            <person name="Tracey A."/>
            <person name="Sims Y."/>
            <person name="Howe K."/>
            <person name="Rhie A."/>
            <person name="Formenti G."/>
            <person name="Durbin R."/>
            <person name="Fedrigo O."/>
            <person name="Jarvis E.D."/>
        </authorList>
    </citation>
    <scope>NUCLEOTIDE SEQUENCE [LARGE SCALE GENOMIC DNA]</scope>
</reference>
<evidence type="ECO:0000313" key="2">
    <source>
        <dbReference type="Ensembl" id="ENSELUP00000006012.3"/>
    </source>
</evidence>
<name>A0AB40E7X8_ESOLU</name>
<dbReference type="Bgee" id="ENSELUG00000027368">
    <property type="expression patterns" value="Expressed in camera-type eye and 4 other cell types or tissues"/>
</dbReference>
<dbReference type="GeneTree" id="ENSGT00940000178504"/>
<dbReference type="PROSITE" id="PS50041">
    <property type="entry name" value="C_TYPE_LECTIN_2"/>
    <property type="match status" value="1"/>
</dbReference>
<dbReference type="CDD" id="cd00037">
    <property type="entry name" value="CLECT"/>
    <property type="match status" value="1"/>
</dbReference>
<dbReference type="InterPro" id="IPR016187">
    <property type="entry name" value="CTDL_fold"/>
</dbReference>
<protein>
    <recommendedName>
        <fullName evidence="1">C-type lectin domain-containing protein</fullName>
    </recommendedName>
</protein>
<organism evidence="2 3">
    <name type="scientific">Esox lucius</name>
    <name type="common">Northern pike</name>
    <dbReference type="NCBI Taxonomy" id="8010"/>
    <lineage>
        <taxon>Eukaryota</taxon>
        <taxon>Metazoa</taxon>
        <taxon>Chordata</taxon>
        <taxon>Craniata</taxon>
        <taxon>Vertebrata</taxon>
        <taxon>Euteleostomi</taxon>
        <taxon>Actinopterygii</taxon>
        <taxon>Neopterygii</taxon>
        <taxon>Teleostei</taxon>
        <taxon>Protacanthopterygii</taxon>
        <taxon>Esociformes</taxon>
        <taxon>Esocidae</taxon>
        <taxon>Esox</taxon>
    </lineage>
</organism>
<dbReference type="AlphaFoldDB" id="A0AB40E7X8"/>
<accession>A0AB40E7X8</accession>
<reference evidence="2" key="3">
    <citation type="submission" date="2025-08" db="UniProtKB">
        <authorList>
            <consortium name="Ensembl"/>
        </authorList>
    </citation>
    <scope>IDENTIFICATION</scope>
</reference>
<dbReference type="Proteomes" id="UP000265140">
    <property type="component" value="Chromosome 24"/>
</dbReference>
<evidence type="ECO:0000259" key="1">
    <source>
        <dbReference type="PROSITE" id="PS50041"/>
    </source>
</evidence>
<dbReference type="InterPro" id="IPR050111">
    <property type="entry name" value="C-type_lectin/snaclec_domain"/>
</dbReference>
<proteinExistence type="predicted"/>
<dbReference type="SUPFAM" id="SSF56436">
    <property type="entry name" value="C-type lectin-like"/>
    <property type="match status" value="1"/>
</dbReference>
<feature type="domain" description="C-type lectin" evidence="1">
    <location>
        <begin position="73"/>
        <end position="128"/>
    </location>
</feature>
<dbReference type="InterPro" id="IPR001304">
    <property type="entry name" value="C-type_lectin-like"/>
</dbReference>
<dbReference type="PANTHER" id="PTHR22803">
    <property type="entry name" value="MANNOSE, PHOSPHOLIPASE, LECTIN RECEPTOR RELATED"/>
    <property type="match status" value="1"/>
</dbReference>
<dbReference type="Pfam" id="PF00059">
    <property type="entry name" value="Lectin_C"/>
    <property type="match status" value="1"/>
</dbReference>
<reference evidence="2" key="4">
    <citation type="submission" date="2025-09" db="UniProtKB">
        <authorList>
            <consortium name="Ensembl"/>
        </authorList>
    </citation>
    <scope>IDENTIFICATION</scope>
</reference>
<dbReference type="InterPro" id="IPR016186">
    <property type="entry name" value="C-type_lectin-like/link_sf"/>
</dbReference>
<evidence type="ECO:0000313" key="3">
    <source>
        <dbReference type="Proteomes" id="UP000265140"/>
    </source>
</evidence>
<dbReference type="Gene3D" id="3.10.100.10">
    <property type="entry name" value="Mannose-Binding Protein A, subunit A"/>
    <property type="match status" value="1"/>
</dbReference>
<dbReference type="Ensembl" id="ENSELUT00000009670.3">
    <property type="protein sequence ID" value="ENSELUP00000006012.3"/>
    <property type="gene ID" value="ENSELUG00000041802.1"/>
</dbReference>
<sequence length="151" mass="16986">MLCKWENLQNRQSIKYLFSPLYRPSSKQQIKTVVCLCISVCPLLDAVAGAENPTDMEAGVEPQPSCPAGWHQNGHRCFSFYPVWATWVSAESYCSQRGGNLASVHSPDQQVFIQDLVRKHTDQPVWIGGYNVAQVQRENPRLVSGYMTVRG</sequence>
<keyword evidence="3" id="KW-1185">Reference proteome</keyword>
<reference evidence="3" key="1">
    <citation type="journal article" date="2014" name="PLoS ONE">
        <title>The genome and linkage map of the northern pike (Esox lucius): conserved synteny revealed between the salmonid sister group and the Neoteleostei.</title>
        <authorList>
            <person name="Rondeau E.B."/>
            <person name="Minkley D.R."/>
            <person name="Leong J.S."/>
            <person name="Messmer A.M."/>
            <person name="Jantzen J.R."/>
            <person name="von Schalburg K.R."/>
            <person name="Lemon C."/>
            <person name="Bird N.H."/>
            <person name="Koop B.F."/>
        </authorList>
    </citation>
    <scope>NUCLEOTIDE SEQUENCE</scope>
</reference>